<dbReference type="CDD" id="cd03747">
    <property type="entry name" value="Ntn_PGA_like"/>
    <property type="match status" value="1"/>
</dbReference>
<dbReference type="Gene3D" id="3.60.20.10">
    <property type="entry name" value="Glutamine Phosphoribosylpyrophosphate, subunit 1, domain 1"/>
    <property type="match status" value="1"/>
</dbReference>
<proteinExistence type="inferred from homology"/>
<evidence type="ECO:0000256" key="1">
    <source>
        <dbReference type="ARBA" id="ARBA00006586"/>
    </source>
</evidence>
<protein>
    <submittedName>
        <fullName evidence="4">AcyII</fullName>
    </submittedName>
</protein>
<dbReference type="InterPro" id="IPR014395">
    <property type="entry name" value="Pen/GL7ACA/AHL_acylase"/>
</dbReference>
<evidence type="ECO:0000313" key="5">
    <source>
        <dbReference type="Proteomes" id="UP001431209"/>
    </source>
</evidence>
<dbReference type="Gene3D" id="1.10.439.10">
    <property type="entry name" value="Penicillin Amidohydrolase, domain 1"/>
    <property type="match status" value="1"/>
</dbReference>
<evidence type="ECO:0000313" key="4">
    <source>
        <dbReference type="EMBL" id="KAL0476603.1"/>
    </source>
</evidence>
<gene>
    <name evidence="4" type="ORF">AKO1_006069</name>
</gene>
<dbReference type="AlphaFoldDB" id="A0AAW2YHZ8"/>
<sequence>MSQDRLWQMEVIRRVATGTMSELVGSEAIPVDKITRTFGFHRLGRKDVEALIKKDPKTGKNESNFVGSFVDGVNAYLKSPDFKAPVEFTILKVPIKPWSEDEVGAVMRLLGWQMSRGWHYKIVNQALKQSLKSLKGLSYNSEQVIQAIFDLTDNDSATTLPTGVMEINWDKLDDMIKHQPASEQGSNCWVVGGKYTGGAAMLASDPHLSQTLPNVWYQNHIVVQNDQGTHLDVTGATITGIPFVQIGHNQNVAWGITLSYADVADIFIEEVDSEQNTYTFKNKQLPLTVFDEHILVKNQSSIHHKVLVSHHGPILQGLMNYSGSTNFAIQATFLQEDLHVPVDVFFRMNQAKSARELREQAVQLSIISLNVVFGDDQGNIGYQMTGEVPKRSQHAIKNANLPHLGWDGLSDWEGYHDLEENPATFNPKQGYIISANHKIVGPDYKNYLGSSFKYGGRAIRIKQLLLDVIENQKRNLTLQDFANIQNDVTEPTQHWIHLINHIKDNLSEIQSKVPIVQNITHDHVLMCFNLLVDYNGDCNKNSIQAGIYNVYVDQLFKTIMTKHGIDEEMTLRVKGCGLHPALFSVNEYFGHEVHTITKLSKIKHLISADDMYQSMIQTIYSLRQLLNLKQAPQDPHEVLLNTGLLNHLTRRDANITAEQEIELYKYGNYHTLHFQHAFGKLVKEFNRGPYPAGGTATTPNMGAPYPDGKQYTIQINPSYRMLVDLSKINNAQSILAPGNSGHLASEHYDDYIYKYINGEYNQMYYAKEDVEKYKEHTLILKK</sequence>
<keyword evidence="5" id="KW-1185">Reference proteome</keyword>
<evidence type="ECO:0000256" key="3">
    <source>
        <dbReference type="ARBA" id="ARBA00023145"/>
    </source>
</evidence>
<dbReference type="Proteomes" id="UP001431209">
    <property type="component" value="Unassembled WGS sequence"/>
</dbReference>
<dbReference type="SUPFAM" id="SSF56235">
    <property type="entry name" value="N-terminal nucleophile aminohydrolases (Ntn hydrolases)"/>
    <property type="match status" value="1"/>
</dbReference>
<name>A0AAW2YHZ8_9EUKA</name>
<dbReference type="PIRSF" id="PIRSF001227">
    <property type="entry name" value="Pen_acylase"/>
    <property type="match status" value="1"/>
</dbReference>
<dbReference type="EMBL" id="JAOPGA020000059">
    <property type="protein sequence ID" value="KAL0476603.1"/>
    <property type="molecule type" value="Genomic_DNA"/>
</dbReference>
<dbReference type="InterPro" id="IPR002692">
    <property type="entry name" value="S45"/>
</dbReference>
<dbReference type="GO" id="GO:0017000">
    <property type="term" value="P:antibiotic biosynthetic process"/>
    <property type="evidence" value="ECO:0007669"/>
    <property type="project" value="InterPro"/>
</dbReference>
<dbReference type="InterPro" id="IPR043147">
    <property type="entry name" value="Penicillin_amidase_A-knob"/>
</dbReference>
<dbReference type="InterPro" id="IPR043146">
    <property type="entry name" value="Penicillin_amidase_N_B-knob"/>
</dbReference>
<dbReference type="InterPro" id="IPR023343">
    <property type="entry name" value="Penicillin_amidase_dom1"/>
</dbReference>
<dbReference type="Gene3D" id="1.10.1400.10">
    <property type="match status" value="1"/>
</dbReference>
<comment type="similarity">
    <text evidence="1">Belongs to the peptidase S45 family.</text>
</comment>
<dbReference type="PANTHER" id="PTHR34218">
    <property type="entry name" value="PEPTIDASE S45 PENICILLIN AMIDASE"/>
    <property type="match status" value="1"/>
</dbReference>
<dbReference type="PANTHER" id="PTHR34218:SF4">
    <property type="entry name" value="ACYL-HOMOSERINE LACTONE ACYLASE QUIP"/>
    <property type="match status" value="1"/>
</dbReference>
<comment type="caution">
    <text evidence="4">The sequence shown here is derived from an EMBL/GenBank/DDBJ whole genome shotgun (WGS) entry which is preliminary data.</text>
</comment>
<dbReference type="GO" id="GO:0016811">
    <property type="term" value="F:hydrolase activity, acting on carbon-nitrogen (but not peptide) bonds, in linear amides"/>
    <property type="evidence" value="ECO:0007669"/>
    <property type="project" value="InterPro"/>
</dbReference>
<keyword evidence="2" id="KW-0378">Hydrolase</keyword>
<accession>A0AAW2YHZ8</accession>
<organism evidence="4 5">
    <name type="scientific">Acrasis kona</name>
    <dbReference type="NCBI Taxonomy" id="1008807"/>
    <lineage>
        <taxon>Eukaryota</taxon>
        <taxon>Discoba</taxon>
        <taxon>Heterolobosea</taxon>
        <taxon>Tetramitia</taxon>
        <taxon>Eutetramitia</taxon>
        <taxon>Acrasidae</taxon>
        <taxon>Acrasis</taxon>
    </lineage>
</organism>
<dbReference type="Pfam" id="PF01804">
    <property type="entry name" value="Penicil_amidase"/>
    <property type="match status" value="1"/>
</dbReference>
<keyword evidence="3" id="KW-0865">Zymogen</keyword>
<dbReference type="Gene3D" id="2.30.120.10">
    <property type="match status" value="1"/>
</dbReference>
<evidence type="ECO:0000256" key="2">
    <source>
        <dbReference type="ARBA" id="ARBA00022801"/>
    </source>
</evidence>
<dbReference type="InterPro" id="IPR029055">
    <property type="entry name" value="Ntn_hydrolases_N"/>
</dbReference>
<reference evidence="4 5" key="1">
    <citation type="submission" date="2024-03" db="EMBL/GenBank/DDBJ databases">
        <title>The Acrasis kona genome and developmental transcriptomes reveal deep origins of eukaryotic multicellular pathways.</title>
        <authorList>
            <person name="Sheikh S."/>
            <person name="Fu C.-J."/>
            <person name="Brown M.W."/>
            <person name="Baldauf S.L."/>
        </authorList>
    </citation>
    <scope>NUCLEOTIDE SEQUENCE [LARGE SCALE GENOMIC DNA]</scope>
    <source>
        <strain evidence="4 5">ATCC MYA-3509</strain>
    </source>
</reference>